<comment type="similarity">
    <text evidence="1">Belongs to the cytochrome P450 family.</text>
</comment>
<keyword evidence="6" id="KW-0812">Transmembrane</keyword>
<gene>
    <name evidence="8" type="primary">LOC120274729</name>
</gene>
<feature type="transmembrane region" description="Helical" evidence="6">
    <location>
        <begin position="31"/>
        <end position="50"/>
    </location>
</feature>
<dbReference type="SUPFAM" id="SSF48264">
    <property type="entry name" value="Cytochrome P450"/>
    <property type="match status" value="1"/>
</dbReference>
<comment type="cofactor">
    <cofactor evidence="5">
        <name>heme</name>
        <dbReference type="ChEBI" id="CHEBI:30413"/>
    </cofactor>
</comment>
<feature type="binding site" description="axial binding residue" evidence="5">
    <location>
        <position position="483"/>
    </location>
    <ligand>
        <name>heme</name>
        <dbReference type="ChEBI" id="CHEBI:30413"/>
    </ligand>
    <ligandPart>
        <name>Fe</name>
        <dbReference type="ChEBI" id="CHEBI:18248"/>
    </ligandPart>
</feature>
<dbReference type="Proteomes" id="UP001515500">
    <property type="component" value="Chromosome 13"/>
</dbReference>
<dbReference type="RefSeq" id="XP_039137199.1">
    <property type="nucleotide sequence ID" value="XM_039281265.1"/>
</dbReference>
<dbReference type="PRINTS" id="PR00385">
    <property type="entry name" value="P450"/>
</dbReference>
<evidence type="ECO:0000256" key="2">
    <source>
        <dbReference type="ARBA" id="ARBA00022723"/>
    </source>
</evidence>
<dbReference type="Pfam" id="PF00067">
    <property type="entry name" value="p450"/>
    <property type="match status" value="1"/>
</dbReference>
<dbReference type="InterPro" id="IPR001128">
    <property type="entry name" value="Cyt_P450"/>
</dbReference>
<keyword evidence="5" id="KW-0349">Heme</keyword>
<dbReference type="InterPro" id="IPR036396">
    <property type="entry name" value="Cyt_P450_sf"/>
</dbReference>
<dbReference type="AlphaFoldDB" id="A0AB40CCU1"/>
<accession>A0AB40CCU1</accession>
<evidence type="ECO:0000256" key="4">
    <source>
        <dbReference type="ARBA" id="ARBA00023004"/>
    </source>
</evidence>
<protein>
    <submittedName>
        <fullName evidence="8">Cytochrome P450 704C1-like</fullName>
    </submittedName>
</protein>
<dbReference type="Gene3D" id="1.10.630.10">
    <property type="entry name" value="Cytochrome P450"/>
    <property type="match status" value="1"/>
</dbReference>
<dbReference type="GO" id="GO:0005506">
    <property type="term" value="F:iron ion binding"/>
    <property type="evidence" value="ECO:0007669"/>
    <property type="project" value="InterPro"/>
</dbReference>
<dbReference type="GO" id="GO:0016705">
    <property type="term" value="F:oxidoreductase activity, acting on paired donors, with incorporation or reduction of molecular oxygen"/>
    <property type="evidence" value="ECO:0007669"/>
    <property type="project" value="InterPro"/>
</dbReference>
<evidence type="ECO:0000256" key="1">
    <source>
        <dbReference type="ARBA" id="ARBA00010617"/>
    </source>
</evidence>
<dbReference type="GeneID" id="120274729"/>
<evidence type="ECO:0000256" key="5">
    <source>
        <dbReference type="PIRSR" id="PIRSR602401-1"/>
    </source>
</evidence>
<keyword evidence="3" id="KW-0560">Oxidoreductase</keyword>
<dbReference type="PANTHER" id="PTHR24296">
    <property type="entry name" value="CYTOCHROME P450"/>
    <property type="match status" value="1"/>
</dbReference>
<sequence length="537" mass="62331">MQKLCIFNYIHSQVAMEPQSNTSSVSHSQSLFSSLVLLLAFLILNFLLIWKLTKLAIKRKKNNKYHPVAGSIFHHLVNFRRLHDFSTDQAHKHKTFRLLSPLRSEVYTADPAIVEYILKTNFSNYGKGEYNYCNMKDLLGDGIFAVDGVKWQHQRKVASIDFSRRILRDYSTQTFRDNVKKLAVLIWEAAITNTRIDIQDLLMKSTMDSIFQVAFGVELNCITASNREGREFAEAFDDASNLITWRYVDISWKIKKLLNIGCEAVLKKKIRIVDKFIYKIISSKIEQISKLQHDSELKRQDMLSRFLLESEKDPVNITPRYLRDIILNFMIAGKDTTAITLSWFIYVLCKNPHIEEKIAEEVMTATKEFGENVSISEFAEKMTDEIINSMHYLHASLTETLRLYPGIPLDPKICFSDDTLPDGFNVREGDMVAYMPYAMARMKFIWGKDAEVFWPERWLGDDGVFTPESPFKFPAFQAGPRECLGKEFAYRQMKIFAAVLVRFFKFKLGDEEKPVKYRTMLTLQIDHGLHIHAILRK</sequence>
<dbReference type="GO" id="GO:0020037">
    <property type="term" value="F:heme binding"/>
    <property type="evidence" value="ECO:0007669"/>
    <property type="project" value="InterPro"/>
</dbReference>
<dbReference type="InterPro" id="IPR002401">
    <property type="entry name" value="Cyt_P450_E_grp-I"/>
</dbReference>
<proteinExistence type="inferred from homology"/>
<keyword evidence="2 5" id="KW-0479">Metal-binding</keyword>
<keyword evidence="7" id="KW-1185">Reference proteome</keyword>
<evidence type="ECO:0000256" key="3">
    <source>
        <dbReference type="ARBA" id="ARBA00023002"/>
    </source>
</evidence>
<evidence type="ECO:0000256" key="6">
    <source>
        <dbReference type="SAM" id="Phobius"/>
    </source>
</evidence>
<keyword evidence="4 5" id="KW-0408">Iron</keyword>
<name>A0AB40CCU1_DIOCR</name>
<dbReference type="PRINTS" id="PR00463">
    <property type="entry name" value="EP450I"/>
</dbReference>
<keyword evidence="6" id="KW-0472">Membrane</keyword>
<keyword evidence="6" id="KW-1133">Transmembrane helix</keyword>
<dbReference type="GO" id="GO:0004497">
    <property type="term" value="F:monooxygenase activity"/>
    <property type="evidence" value="ECO:0007669"/>
    <property type="project" value="InterPro"/>
</dbReference>
<reference evidence="8" key="1">
    <citation type="submission" date="2025-08" db="UniProtKB">
        <authorList>
            <consortium name="RefSeq"/>
        </authorList>
    </citation>
    <scope>IDENTIFICATION</scope>
</reference>
<evidence type="ECO:0000313" key="8">
    <source>
        <dbReference type="RefSeq" id="XP_039137199.1"/>
    </source>
</evidence>
<organism evidence="7 8">
    <name type="scientific">Dioscorea cayennensis subsp. rotundata</name>
    <name type="common">White Guinea yam</name>
    <name type="synonym">Dioscorea rotundata</name>
    <dbReference type="NCBI Taxonomy" id="55577"/>
    <lineage>
        <taxon>Eukaryota</taxon>
        <taxon>Viridiplantae</taxon>
        <taxon>Streptophyta</taxon>
        <taxon>Embryophyta</taxon>
        <taxon>Tracheophyta</taxon>
        <taxon>Spermatophyta</taxon>
        <taxon>Magnoliopsida</taxon>
        <taxon>Liliopsida</taxon>
        <taxon>Dioscoreales</taxon>
        <taxon>Dioscoreaceae</taxon>
        <taxon>Dioscorea</taxon>
    </lineage>
</organism>
<evidence type="ECO:0000313" key="7">
    <source>
        <dbReference type="Proteomes" id="UP001515500"/>
    </source>
</evidence>
<dbReference type="CDD" id="cd11064">
    <property type="entry name" value="CYP86A"/>
    <property type="match status" value="1"/>
</dbReference>